<evidence type="ECO:0000259" key="1">
    <source>
        <dbReference type="Pfam" id="PF06722"/>
    </source>
</evidence>
<dbReference type="InterPro" id="IPR050426">
    <property type="entry name" value="Glycosyltransferase_28"/>
</dbReference>
<dbReference type="AlphaFoldDB" id="A0A2U8WDS4"/>
<sequence>MPLHILCISWGSSGNLSPMLTAGRQLRVAGHHVRVMADPAMQSEIEAAGFPFVTWRRAPTGSEADPADCSDVAEWNRRAIFAPAAAYAADTFEEIRRSPTDAVLGLDILFGCALGAEAARVPYAMLSPHVSIRPVPGLPPAASGLKPPTSPEEQMEAAAAAERIASLMDGFLPLLNRARADLKLCPLGRTFDIYDRVDRVFLAISPAFDFEATTLPWNYRYVGPLLDEPVWSQSGIPPWPETERPRVLVACSTGAQNQTELIQRIVRAIGSVDVEAVVTAGPNVGIDALPGPSNVRVLPAAPHDALMHQVSLVVSQGGHGTVSRALLHGLPLLVIPMGRDQGDNAARVEARGVGLSLPPTSSEAEIADAVRRLLAEPSFRKAAGRLGKVMQADVDAAGLVREIEAMAVAPYAPARADARARSRT</sequence>
<gene>
    <name evidence="2" type="ORF">DK389_26845</name>
</gene>
<dbReference type="OrthoDB" id="139086at2"/>
<dbReference type="KEGG" id="mets:DK389_26845"/>
<keyword evidence="3" id="KW-1185">Reference proteome</keyword>
<evidence type="ECO:0000313" key="2">
    <source>
        <dbReference type="EMBL" id="AWN43466.1"/>
    </source>
</evidence>
<reference evidence="3" key="1">
    <citation type="submission" date="2018-05" db="EMBL/GenBank/DDBJ databases">
        <title>Complete Genome Sequence of Methylobacterium sp. 17SD2-17.</title>
        <authorList>
            <person name="Srinivasan S."/>
        </authorList>
    </citation>
    <scope>NUCLEOTIDE SEQUENCE [LARGE SCALE GENOMIC DNA]</scope>
    <source>
        <strain evidence="3">17SD2-17</strain>
    </source>
</reference>
<organism evidence="2 3">
    <name type="scientific">Methylobacterium durans</name>
    <dbReference type="NCBI Taxonomy" id="2202825"/>
    <lineage>
        <taxon>Bacteria</taxon>
        <taxon>Pseudomonadati</taxon>
        <taxon>Pseudomonadota</taxon>
        <taxon>Alphaproteobacteria</taxon>
        <taxon>Hyphomicrobiales</taxon>
        <taxon>Methylobacteriaceae</taxon>
        <taxon>Methylobacterium</taxon>
    </lineage>
</organism>
<dbReference type="CDD" id="cd03784">
    <property type="entry name" value="GT1_Gtf-like"/>
    <property type="match status" value="1"/>
</dbReference>
<dbReference type="SUPFAM" id="SSF53756">
    <property type="entry name" value="UDP-Glycosyltransferase/glycogen phosphorylase"/>
    <property type="match status" value="1"/>
</dbReference>
<proteinExistence type="predicted"/>
<dbReference type="InterPro" id="IPR010610">
    <property type="entry name" value="EryCIII-like_C"/>
</dbReference>
<dbReference type="InterPro" id="IPR002213">
    <property type="entry name" value="UDP_glucos_trans"/>
</dbReference>
<protein>
    <submittedName>
        <fullName evidence="2">Glycosyl transferase family 28</fullName>
    </submittedName>
</protein>
<dbReference type="PANTHER" id="PTHR48050">
    <property type="entry name" value="STEROL 3-BETA-GLUCOSYLTRANSFERASE"/>
    <property type="match status" value="1"/>
</dbReference>
<evidence type="ECO:0000313" key="3">
    <source>
        <dbReference type="Proteomes" id="UP000245926"/>
    </source>
</evidence>
<keyword evidence="2" id="KW-0808">Transferase</keyword>
<dbReference type="Proteomes" id="UP000245926">
    <property type="component" value="Chromosome"/>
</dbReference>
<feature type="domain" description="Erythromycin biosynthesis protein CIII-like C-terminal" evidence="1">
    <location>
        <begin position="264"/>
        <end position="406"/>
    </location>
</feature>
<dbReference type="PANTHER" id="PTHR48050:SF13">
    <property type="entry name" value="STEROL 3-BETA-GLUCOSYLTRANSFERASE UGT80A2"/>
    <property type="match status" value="1"/>
</dbReference>
<dbReference type="Pfam" id="PF06722">
    <property type="entry name" value="EryCIII-like_C"/>
    <property type="match status" value="1"/>
</dbReference>
<name>A0A2U8WDS4_9HYPH</name>
<dbReference type="GO" id="GO:0016758">
    <property type="term" value="F:hexosyltransferase activity"/>
    <property type="evidence" value="ECO:0007669"/>
    <property type="project" value="UniProtKB-ARBA"/>
</dbReference>
<dbReference type="GO" id="GO:0017000">
    <property type="term" value="P:antibiotic biosynthetic process"/>
    <property type="evidence" value="ECO:0007669"/>
    <property type="project" value="UniProtKB-ARBA"/>
</dbReference>
<dbReference type="GO" id="GO:0008194">
    <property type="term" value="F:UDP-glycosyltransferase activity"/>
    <property type="evidence" value="ECO:0007669"/>
    <property type="project" value="InterPro"/>
</dbReference>
<dbReference type="Gene3D" id="3.40.50.2000">
    <property type="entry name" value="Glycogen Phosphorylase B"/>
    <property type="match status" value="2"/>
</dbReference>
<dbReference type="EMBL" id="CP029550">
    <property type="protein sequence ID" value="AWN43466.1"/>
    <property type="molecule type" value="Genomic_DNA"/>
</dbReference>
<accession>A0A2U8WDS4</accession>